<organism evidence="3 4">
    <name type="scientific">Siminovitchia thermophila</name>
    <dbReference type="NCBI Taxonomy" id="1245522"/>
    <lineage>
        <taxon>Bacteria</taxon>
        <taxon>Bacillati</taxon>
        <taxon>Bacillota</taxon>
        <taxon>Bacilli</taxon>
        <taxon>Bacillales</taxon>
        <taxon>Bacillaceae</taxon>
        <taxon>Siminovitchia</taxon>
    </lineage>
</organism>
<dbReference type="InterPro" id="IPR025736">
    <property type="entry name" value="PucR_C-HTH_dom"/>
</dbReference>
<dbReference type="PANTHER" id="PTHR33744">
    <property type="entry name" value="CARBOHYDRATE DIACID REGULATOR"/>
    <property type="match status" value="1"/>
</dbReference>
<feature type="domain" description="Purine catabolism PurC-like" evidence="1">
    <location>
        <begin position="47"/>
        <end position="144"/>
    </location>
</feature>
<evidence type="ECO:0000313" key="4">
    <source>
        <dbReference type="Proteomes" id="UP000823485"/>
    </source>
</evidence>
<dbReference type="Pfam" id="PF13556">
    <property type="entry name" value="HTH_30"/>
    <property type="match status" value="1"/>
</dbReference>
<name>A0ABS2R5G0_9BACI</name>
<sequence>MNITYKVVGAQDFQNEQQNMIKHGVSVKEIVHFTSIFQKVLVPPKRDRMIQKVSVIEVKEFGSWLKGNELALTTIQNFHTKELQLSLLQQLIKGKAACLVFHPGNIHEKQEIFHETLEFARRFHFPVFQVFPTVTYAEIIELIFNLKMKKQHQEIDTLNEVNQLYFQFLSHHINLKEMLHNVKRLTEVEMILTDVNMKPLTIVHLPASSRLRFVFESDQFQSFMNREEVFKLFINGNRLQIEITDGGSSMAVLAEPVMNHHYLRSVIFVLLSKNKVFTYKLLESTVEALSIEKDTLYEARSKIEDEANRELFEKNNVKKAQALFEKIGFQIQDKSLLIVMDVRVKQVGQKEEHAKYVENLKVRVRKSIEPYLLKNDFSTWYKNKLIIFISSETKHYQQELLRNVAAMMNKVFFFLHFYIGVSGAETESLYKAFKEALAAIKHCMKNKERFSSFDDIGFLQVFTNQDTDYYLVKYYEQTLRPLLALEPDRQNELLVTLERFVDHNLHYKETAESLFVHPNTVRYRIQKIKEIFADEHIFSDHDKRFNIYFALKLWNQHMKSRTLL</sequence>
<comment type="caution">
    <text evidence="3">The sequence shown here is derived from an EMBL/GenBank/DDBJ whole genome shotgun (WGS) entry which is preliminary data.</text>
</comment>
<feature type="domain" description="PucR C-terminal helix-turn-helix" evidence="2">
    <location>
        <begin position="493"/>
        <end position="553"/>
    </location>
</feature>
<dbReference type="Gene3D" id="1.10.10.2840">
    <property type="entry name" value="PucR C-terminal helix-turn-helix domain"/>
    <property type="match status" value="1"/>
</dbReference>
<accession>A0ABS2R5G0</accession>
<dbReference type="InterPro" id="IPR051448">
    <property type="entry name" value="CdaR-like_regulators"/>
</dbReference>
<dbReference type="PANTHER" id="PTHR33744:SF15">
    <property type="entry name" value="CARBOHYDRATE DIACID REGULATOR"/>
    <property type="match status" value="1"/>
</dbReference>
<gene>
    <name evidence="3" type="ORF">JOC94_001811</name>
</gene>
<evidence type="ECO:0000259" key="2">
    <source>
        <dbReference type="Pfam" id="PF13556"/>
    </source>
</evidence>
<evidence type="ECO:0000259" key="1">
    <source>
        <dbReference type="Pfam" id="PF07905"/>
    </source>
</evidence>
<dbReference type="Pfam" id="PF07905">
    <property type="entry name" value="PucR"/>
    <property type="match status" value="1"/>
</dbReference>
<dbReference type="EMBL" id="JAFBFH010000010">
    <property type="protein sequence ID" value="MBM7714839.1"/>
    <property type="molecule type" value="Genomic_DNA"/>
</dbReference>
<dbReference type="Proteomes" id="UP000823485">
    <property type="component" value="Unassembled WGS sequence"/>
</dbReference>
<protein>
    <submittedName>
        <fullName evidence="3">Sugar diacid utilization regulator</fullName>
    </submittedName>
</protein>
<evidence type="ECO:0000313" key="3">
    <source>
        <dbReference type="EMBL" id="MBM7714839.1"/>
    </source>
</evidence>
<dbReference type="RefSeq" id="WP_077113546.1">
    <property type="nucleotide sequence ID" value="NZ_JAFBFH010000010.1"/>
</dbReference>
<dbReference type="InterPro" id="IPR012914">
    <property type="entry name" value="PucR_dom"/>
</dbReference>
<proteinExistence type="predicted"/>
<keyword evidence="4" id="KW-1185">Reference proteome</keyword>
<reference evidence="3 4" key="1">
    <citation type="submission" date="2021-01" db="EMBL/GenBank/DDBJ databases">
        <title>Genomic Encyclopedia of Type Strains, Phase IV (KMG-IV): sequencing the most valuable type-strain genomes for metagenomic binning, comparative biology and taxonomic classification.</title>
        <authorList>
            <person name="Goeker M."/>
        </authorList>
    </citation>
    <scope>NUCLEOTIDE SEQUENCE [LARGE SCALE GENOMIC DNA]</scope>
    <source>
        <strain evidence="3 4">DSM 105453</strain>
    </source>
</reference>
<dbReference type="InterPro" id="IPR042070">
    <property type="entry name" value="PucR_C-HTH_sf"/>
</dbReference>